<dbReference type="PATRIC" id="fig|1423892.3.peg.801"/>
<dbReference type="AlphaFoldDB" id="V9R7G4"/>
<keyword evidence="1" id="KW-0472">Membrane</keyword>
<evidence type="ECO:0000313" key="3">
    <source>
        <dbReference type="Proteomes" id="UP000018689"/>
    </source>
</evidence>
<proteinExistence type="predicted"/>
<accession>V9R7G4</accession>
<dbReference type="KEGG" id="emr:EMUR_03900"/>
<dbReference type="Proteomes" id="UP000018689">
    <property type="component" value="Chromosome"/>
</dbReference>
<dbReference type="HOGENOM" id="CLU_122761_0_0_5"/>
<dbReference type="RefSeq" id="WP_024072361.1">
    <property type="nucleotide sequence ID" value="NC_023063.1"/>
</dbReference>
<organism evidence="2 3">
    <name type="scientific">Ehrlichia muris AS145</name>
    <dbReference type="NCBI Taxonomy" id="1423892"/>
    <lineage>
        <taxon>Bacteria</taxon>
        <taxon>Pseudomonadati</taxon>
        <taxon>Pseudomonadota</taxon>
        <taxon>Alphaproteobacteria</taxon>
        <taxon>Rickettsiales</taxon>
        <taxon>Anaplasmataceae</taxon>
        <taxon>Ehrlichia</taxon>
    </lineage>
</organism>
<protein>
    <submittedName>
        <fullName evidence="2">Uncharacterized protein</fullName>
    </submittedName>
</protein>
<keyword evidence="3" id="KW-1185">Reference proteome</keyword>
<name>V9R7G4_9RICK</name>
<dbReference type="EMBL" id="CP006917">
    <property type="protein sequence ID" value="AHC39757.1"/>
    <property type="molecule type" value="Genomic_DNA"/>
</dbReference>
<keyword evidence="1" id="KW-1133">Transmembrane helix</keyword>
<evidence type="ECO:0000256" key="1">
    <source>
        <dbReference type="SAM" id="Phobius"/>
    </source>
</evidence>
<evidence type="ECO:0000313" key="2">
    <source>
        <dbReference type="EMBL" id="AHC39757.1"/>
    </source>
</evidence>
<sequence>MLNSNVTSSALTDVVNGTSSATVGPNVVGNTQESDATVRVVAGVAIVLLLMLYCIVYIVRHKEHRIQGSRRNIQRSRRVNNLPDNPGPDVPNVIMEHLNYLREHGPGPDVPNVIMELDVVHNAQSRENQSQYVESSPFICNHDGQENGKTSDNHKVRPAFRLQGMFPR</sequence>
<keyword evidence="1" id="KW-0812">Transmembrane</keyword>
<feature type="transmembrane region" description="Helical" evidence="1">
    <location>
        <begin position="40"/>
        <end position="59"/>
    </location>
</feature>
<dbReference type="OrthoDB" id="7163432at2"/>
<gene>
    <name evidence="2" type="ORF">EMUR_03900</name>
</gene>
<reference evidence="2 3" key="1">
    <citation type="journal article" date="2014" name="Genome Announc.">
        <title>Complete Genome Sequence of Ehrlichia muris Strain AS145T, a Model Monocytotropic Ehrlichia Strain.</title>
        <authorList>
            <person name="Thirumalapura N.R."/>
            <person name="Qin X."/>
            <person name="Kuriakose J.A."/>
            <person name="Walker D.H."/>
        </authorList>
    </citation>
    <scope>NUCLEOTIDE SEQUENCE [LARGE SCALE GENOMIC DNA]</scope>
    <source>
        <strain evidence="3">AS154</strain>
    </source>
</reference>